<keyword evidence="3" id="KW-0240">DNA-directed RNA polymerase</keyword>
<evidence type="ECO:0000256" key="5">
    <source>
        <dbReference type="ARBA" id="ARBA00023242"/>
    </source>
</evidence>
<dbReference type="InterPro" id="IPR011263">
    <property type="entry name" value="DNA-dir_RNA_pol_RpoA/D/Rpb3"/>
</dbReference>
<dbReference type="InterPro" id="IPR036643">
    <property type="entry name" value="RNApol_insert_sf"/>
</dbReference>
<organism evidence="9 10">
    <name type="scientific">Trichophyton verrucosum (strain HKI 0517)</name>
    <dbReference type="NCBI Taxonomy" id="663202"/>
    <lineage>
        <taxon>Eukaryota</taxon>
        <taxon>Fungi</taxon>
        <taxon>Dikarya</taxon>
        <taxon>Ascomycota</taxon>
        <taxon>Pezizomycotina</taxon>
        <taxon>Eurotiomycetes</taxon>
        <taxon>Eurotiomycetidae</taxon>
        <taxon>Onygenales</taxon>
        <taxon>Arthrodermataceae</taxon>
        <taxon>Trichophyton</taxon>
    </lineage>
</organism>
<dbReference type="InterPro" id="IPR036603">
    <property type="entry name" value="RBP11-like"/>
</dbReference>
<evidence type="ECO:0000256" key="7">
    <source>
        <dbReference type="ARBA" id="ARBA00081520"/>
    </source>
</evidence>
<dbReference type="Pfam" id="PF01193">
    <property type="entry name" value="RNA_pol_L"/>
    <property type="match status" value="1"/>
</dbReference>
<dbReference type="InterPro" id="IPR050518">
    <property type="entry name" value="Rpo3/RPB3_RNA_Pol_subunit"/>
</dbReference>
<dbReference type="GeneID" id="9583618"/>
<dbReference type="FunFam" id="2.170.120.12:FF:000003">
    <property type="entry name" value="Dna-directed rna polymerases i and iii subunit"/>
    <property type="match status" value="1"/>
</dbReference>
<sequence>MAPRIAVPEEVQRRKIIGINPETVTNPSATDFPSHWPGENHAWSIDKFTPYSPPWKLKGLKIEFHKNDPLEASFSLIGVDAAIANAFRRILLAEIPALAIEYVYIQNNTSVIQDEVLAHRLGLIPLKGSLEGLNWLRWFKIPKEGDPDSGSTHEDSNTIVLRLVKECTKNRNAAPDEEDPTVLYNNAHIYAKDLVFEPQGRQEKYFHGDGVIQPCNPDILLAKLRPGQKIDIEMHCIKGIGADHAKFSPVATASYRLLPDIKILRPILGNDAIKFASCFPRGVIGIENVTAAEAAQVGSGYEGKEGEKKAVVVDPFKDTVSRECLRHDEFKDKVKLGRVRDHFIFNIESTGQFNSDLMFLESIKVLKLKCQRLKRNVATLADNTDSHA</sequence>
<dbReference type="Proteomes" id="UP000008383">
    <property type="component" value="Unassembled WGS sequence"/>
</dbReference>
<keyword evidence="4" id="KW-0804">Transcription</keyword>
<dbReference type="EMBL" id="ACYE01000354">
    <property type="protein sequence ID" value="EFE39066.1"/>
    <property type="molecule type" value="Genomic_DNA"/>
</dbReference>
<dbReference type="CDD" id="cd07032">
    <property type="entry name" value="RNAP_I_II_AC40"/>
    <property type="match status" value="1"/>
</dbReference>
<proteinExistence type="inferred from homology"/>
<evidence type="ECO:0000256" key="2">
    <source>
        <dbReference type="ARBA" id="ARBA00022083"/>
    </source>
</evidence>
<comment type="caution">
    <text evidence="9">The sequence shown here is derived from an EMBL/GenBank/DDBJ whole genome shotgun (WGS) entry which is preliminary data.</text>
</comment>
<evidence type="ECO:0000256" key="6">
    <source>
        <dbReference type="ARBA" id="ARBA00025804"/>
    </source>
</evidence>
<evidence type="ECO:0000313" key="9">
    <source>
        <dbReference type="EMBL" id="EFE39066.1"/>
    </source>
</evidence>
<protein>
    <recommendedName>
        <fullName evidence="2">DNA-directed RNA polymerases I and III subunit RPAC1</fullName>
    </recommendedName>
    <alternativeName>
        <fullName evidence="7">DNA-directed RNA polymerases I and III 40 kDa polypeptide</fullName>
    </alternativeName>
</protein>
<dbReference type="GO" id="GO:0003899">
    <property type="term" value="F:DNA-directed RNA polymerase activity"/>
    <property type="evidence" value="ECO:0007669"/>
    <property type="project" value="InterPro"/>
</dbReference>
<comment type="similarity">
    <text evidence="6">Belongs to the archaeal Rpo3/eukaryotic RPB3 RNA polymerase subunit family.</text>
</comment>
<dbReference type="PROSITE" id="PS00446">
    <property type="entry name" value="RNA_POL_D_30KD"/>
    <property type="match status" value="1"/>
</dbReference>
<evidence type="ECO:0000313" key="10">
    <source>
        <dbReference type="Proteomes" id="UP000008383"/>
    </source>
</evidence>
<dbReference type="SUPFAM" id="SSF55257">
    <property type="entry name" value="RBP11-like subunits of RNA polymerase"/>
    <property type="match status" value="1"/>
</dbReference>
<evidence type="ECO:0000256" key="1">
    <source>
        <dbReference type="ARBA" id="ARBA00004123"/>
    </source>
</evidence>
<dbReference type="InterPro" id="IPR033901">
    <property type="entry name" value="RNAPI/III_AC40"/>
</dbReference>
<keyword evidence="10" id="KW-1185">Reference proteome</keyword>
<dbReference type="PANTHER" id="PTHR11800:SF13">
    <property type="entry name" value="DNA-DIRECTED RNA POLYMERASES I AND III SUBUNIT RPAC1"/>
    <property type="match status" value="1"/>
</dbReference>
<dbReference type="HOGENOM" id="CLU_038421_0_1_1"/>
<dbReference type="OrthoDB" id="270173at2759"/>
<dbReference type="GO" id="GO:0006383">
    <property type="term" value="P:transcription by RNA polymerase III"/>
    <property type="evidence" value="ECO:0007669"/>
    <property type="project" value="UniProtKB-ARBA"/>
</dbReference>
<dbReference type="KEGG" id="tve:TRV_06253"/>
<dbReference type="SUPFAM" id="SSF56553">
    <property type="entry name" value="Insert subdomain of RNA polymerase alpha subunit"/>
    <property type="match status" value="1"/>
</dbReference>
<dbReference type="GO" id="GO:0046983">
    <property type="term" value="F:protein dimerization activity"/>
    <property type="evidence" value="ECO:0007669"/>
    <property type="project" value="InterPro"/>
</dbReference>
<dbReference type="NCBIfam" id="NF001988">
    <property type="entry name" value="PRK00783.1"/>
    <property type="match status" value="1"/>
</dbReference>
<dbReference type="GO" id="GO:0005666">
    <property type="term" value="C:RNA polymerase III complex"/>
    <property type="evidence" value="ECO:0007669"/>
    <property type="project" value="TreeGrafter"/>
</dbReference>
<dbReference type="Pfam" id="PF01000">
    <property type="entry name" value="RNA_pol_A_bac"/>
    <property type="match status" value="1"/>
</dbReference>
<accession>D4DGF0</accession>
<dbReference type="GO" id="GO:0003677">
    <property type="term" value="F:DNA binding"/>
    <property type="evidence" value="ECO:0007669"/>
    <property type="project" value="InterPro"/>
</dbReference>
<dbReference type="FunFam" id="3.30.1360.10:FF:000005">
    <property type="entry name" value="Dna-directed rna polymerases i and iii subunit"/>
    <property type="match status" value="1"/>
</dbReference>
<dbReference type="Gene3D" id="2.170.120.12">
    <property type="entry name" value="DNA-directed RNA polymerase, insert domain"/>
    <property type="match status" value="1"/>
</dbReference>
<reference evidence="10" key="1">
    <citation type="journal article" date="2011" name="Genome Biol.">
        <title>Comparative and functional genomics provide insights into the pathogenicity of dermatophytic fungi.</title>
        <authorList>
            <person name="Burmester A."/>
            <person name="Shelest E."/>
            <person name="Gloeckner G."/>
            <person name="Heddergott C."/>
            <person name="Schindler S."/>
            <person name="Staib P."/>
            <person name="Heidel A."/>
            <person name="Felder M."/>
            <person name="Petzold A."/>
            <person name="Szafranski K."/>
            <person name="Feuermann M."/>
            <person name="Pedruzzi I."/>
            <person name="Priebe S."/>
            <person name="Groth M."/>
            <person name="Winkler R."/>
            <person name="Li W."/>
            <person name="Kniemeyer O."/>
            <person name="Schroeckh V."/>
            <person name="Hertweck C."/>
            <person name="Hube B."/>
            <person name="White T.C."/>
            <person name="Platzer M."/>
            <person name="Guthke R."/>
            <person name="Heitman J."/>
            <person name="Woestemeyer J."/>
            <person name="Zipfel P.F."/>
            <person name="Monod M."/>
            <person name="Brakhage A.A."/>
        </authorList>
    </citation>
    <scope>NUCLEOTIDE SEQUENCE [LARGE SCALE GENOMIC DNA]</scope>
    <source>
        <strain evidence="10">HKI 0517</strain>
    </source>
</reference>
<gene>
    <name evidence="9" type="ORF">TRV_06253</name>
</gene>
<dbReference type="HAMAP" id="MF_00320">
    <property type="entry name" value="RNApol_arch_Rpo3"/>
    <property type="match status" value="1"/>
</dbReference>
<evidence type="ECO:0000259" key="8">
    <source>
        <dbReference type="SMART" id="SM00662"/>
    </source>
</evidence>
<comment type="subcellular location">
    <subcellularLocation>
        <location evidence="1">Nucleus</location>
    </subcellularLocation>
</comment>
<feature type="domain" description="DNA-directed RNA polymerase RpoA/D/Rpb3-type" evidence="8">
    <location>
        <begin position="71"/>
        <end position="376"/>
    </location>
</feature>
<name>D4DGF0_TRIVH</name>
<evidence type="ECO:0000256" key="3">
    <source>
        <dbReference type="ARBA" id="ARBA00022478"/>
    </source>
</evidence>
<dbReference type="RefSeq" id="XP_003019711.1">
    <property type="nucleotide sequence ID" value="XM_003019665.1"/>
</dbReference>
<dbReference type="Gene3D" id="3.30.1360.10">
    <property type="entry name" value="RNA polymerase, RBP11-like subunit"/>
    <property type="match status" value="1"/>
</dbReference>
<dbReference type="InterPro" id="IPR011262">
    <property type="entry name" value="DNA-dir_RNA_pol_insert"/>
</dbReference>
<keyword evidence="5" id="KW-0539">Nucleus</keyword>
<evidence type="ECO:0000256" key="4">
    <source>
        <dbReference type="ARBA" id="ARBA00023163"/>
    </source>
</evidence>
<dbReference type="AlphaFoldDB" id="D4DGF0"/>
<dbReference type="SMART" id="SM00662">
    <property type="entry name" value="RPOLD"/>
    <property type="match status" value="1"/>
</dbReference>
<dbReference type="GO" id="GO:0006362">
    <property type="term" value="P:transcription elongation by RNA polymerase I"/>
    <property type="evidence" value="ECO:0007669"/>
    <property type="project" value="UniProtKB-ARBA"/>
</dbReference>
<dbReference type="GO" id="GO:0005736">
    <property type="term" value="C:RNA polymerase I complex"/>
    <property type="evidence" value="ECO:0007669"/>
    <property type="project" value="UniProtKB-ARBA"/>
</dbReference>
<dbReference type="InterPro" id="IPR001514">
    <property type="entry name" value="DNA-dir_RNA_pol_30-40kDasu_CS"/>
</dbReference>
<dbReference type="InterPro" id="IPR022842">
    <property type="entry name" value="RNAP_Rpo3/Rpb3/RPAC1"/>
</dbReference>
<dbReference type="PANTHER" id="PTHR11800">
    <property type="entry name" value="DNA-DIRECTED RNA POLYMERASE"/>
    <property type="match status" value="1"/>
</dbReference>